<dbReference type="AlphaFoldDB" id="A0A9D1L183"/>
<dbReference type="CDD" id="cd03257">
    <property type="entry name" value="ABC_NikE_OppD_transporters"/>
    <property type="match status" value="1"/>
</dbReference>
<feature type="domain" description="ABC transporter" evidence="5">
    <location>
        <begin position="2"/>
        <end position="232"/>
    </location>
</feature>
<dbReference type="PANTHER" id="PTHR43776">
    <property type="entry name" value="TRANSPORT ATP-BINDING PROTEIN"/>
    <property type="match status" value="1"/>
</dbReference>
<evidence type="ECO:0000259" key="5">
    <source>
        <dbReference type="PROSITE" id="PS50893"/>
    </source>
</evidence>
<dbReference type="PANTHER" id="PTHR43776:SF7">
    <property type="entry name" value="D,D-DIPEPTIDE TRANSPORT ATP-BINDING PROTEIN DDPF-RELATED"/>
    <property type="match status" value="1"/>
</dbReference>
<keyword evidence="2" id="KW-0813">Transport</keyword>
<dbReference type="GO" id="GO:0005524">
    <property type="term" value="F:ATP binding"/>
    <property type="evidence" value="ECO:0007669"/>
    <property type="project" value="UniProtKB-KW"/>
</dbReference>
<name>A0A9D1L183_9FIRM</name>
<dbReference type="Gene3D" id="3.40.50.300">
    <property type="entry name" value="P-loop containing nucleotide triphosphate hydrolases"/>
    <property type="match status" value="1"/>
</dbReference>
<evidence type="ECO:0000313" key="6">
    <source>
        <dbReference type="EMBL" id="HIU21204.1"/>
    </source>
</evidence>
<dbReference type="GO" id="GO:0016887">
    <property type="term" value="F:ATP hydrolysis activity"/>
    <property type="evidence" value="ECO:0007669"/>
    <property type="project" value="InterPro"/>
</dbReference>
<reference evidence="6" key="1">
    <citation type="submission" date="2020-10" db="EMBL/GenBank/DDBJ databases">
        <authorList>
            <person name="Gilroy R."/>
        </authorList>
    </citation>
    <scope>NUCLEOTIDE SEQUENCE</scope>
    <source>
        <strain evidence="6">1063</strain>
    </source>
</reference>
<dbReference type="PROSITE" id="PS50893">
    <property type="entry name" value="ABC_TRANSPORTER_2"/>
    <property type="match status" value="1"/>
</dbReference>
<evidence type="ECO:0000256" key="4">
    <source>
        <dbReference type="ARBA" id="ARBA00022840"/>
    </source>
</evidence>
<dbReference type="Proteomes" id="UP000824088">
    <property type="component" value="Unassembled WGS sequence"/>
</dbReference>
<keyword evidence="4 6" id="KW-0067">ATP-binding</keyword>
<dbReference type="GO" id="GO:0055085">
    <property type="term" value="P:transmembrane transport"/>
    <property type="evidence" value="ECO:0007669"/>
    <property type="project" value="UniProtKB-ARBA"/>
</dbReference>
<evidence type="ECO:0000256" key="2">
    <source>
        <dbReference type="ARBA" id="ARBA00022448"/>
    </source>
</evidence>
<gene>
    <name evidence="6" type="ORF">IAD51_03055</name>
</gene>
<reference evidence="6" key="2">
    <citation type="journal article" date="2021" name="PeerJ">
        <title>Extensive microbial diversity within the chicken gut microbiome revealed by metagenomics and culture.</title>
        <authorList>
            <person name="Gilroy R."/>
            <person name="Ravi A."/>
            <person name="Getino M."/>
            <person name="Pursley I."/>
            <person name="Horton D.L."/>
            <person name="Alikhan N.F."/>
            <person name="Baker D."/>
            <person name="Gharbi K."/>
            <person name="Hall N."/>
            <person name="Watson M."/>
            <person name="Adriaenssens E.M."/>
            <person name="Foster-Nyarko E."/>
            <person name="Jarju S."/>
            <person name="Secka A."/>
            <person name="Antonio M."/>
            <person name="Oren A."/>
            <person name="Chaudhuri R.R."/>
            <person name="La Ragione R."/>
            <person name="Hildebrand F."/>
            <person name="Pallen M.J."/>
        </authorList>
    </citation>
    <scope>NUCLEOTIDE SEQUENCE</scope>
    <source>
        <strain evidence="6">1063</strain>
    </source>
</reference>
<dbReference type="InterPro" id="IPR027417">
    <property type="entry name" value="P-loop_NTPase"/>
</dbReference>
<keyword evidence="3" id="KW-0547">Nucleotide-binding</keyword>
<dbReference type="InterPro" id="IPR003439">
    <property type="entry name" value="ABC_transporter-like_ATP-bd"/>
</dbReference>
<dbReference type="EMBL" id="DVMN01000054">
    <property type="protein sequence ID" value="HIU21204.1"/>
    <property type="molecule type" value="Genomic_DNA"/>
</dbReference>
<sequence>MLSVKNLQKTFHTGKTDGLTVLSDISFTLGDGERLALSGASGVGKSTVARILTWLETPDGGNVFLDGEPLWSEGRHRKYDREKGRGIQMIFQSPYASLDPVQTIGGAVAEALVFSHSAKRGREAKEKTEELFGLVGLPFGLAKRRPFALSGGQAQRAAIARALALRPSVLIADEATAMLDVMTQARIAELLGELSAKLGLAVIYISHDADFLRRAADRIKVLEHGTLREEKE</sequence>
<organism evidence="6 7">
    <name type="scientific">Candidatus Limadaptatus stercorigallinarum</name>
    <dbReference type="NCBI Taxonomy" id="2840845"/>
    <lineage>
        <taxon>Bacteria</taxon>
        <taxon>Bacillati</taxon>
        <taxon>Bacillota</taxon>
        <taxon>Clostridia</taxon>
        <taxon>Eubacteriales</taxon>
        <taxon>Candidatus Limadaptatus</taxon>
    </lineage>
</organism>
<dbReference type="SMART" id="SM00382">
    <property type="entry name" value="AAA"/>
    <property type="match status" value="1"/>
</dbReference>
<dbReference type="PROSITE" id="PS00211">
    <property type="entry name" value="ABC_TRANSPORTER_1"/>
    <property type="match status" value="1"/>
</dbReference>
<evidence type="ECO:0000256" key="1">
    <source>
        <dbReference type="ARBA" id="ARBA00005417"/>
    </source>
</evidence>
<dbReference type="SUPFAM" id="SSF52540">
    <property type="entry name" value="P-loop containing nucleoside triphosphate hydrolases"/>
    <property type="match status" value="1"/>
</dbReference>
<dbReference type="InterPro" id="IPR050319">
    <property type="entry name" value="ABC_transp_ATP-bind"/>
</dbReference>
<dbReference type="InterPro" id="IPR017871">
    <property type="entry name" value="ABC_transporter-like_CS"/>
</dbReference>
<dbReference type="Pfam" id="PF00005">
    <property type="entry name" value="ABC_tran"/>
    <property type="match status" value="1"/>
</dbReference>
<evidence type="ECO:0000313" key="7">
    <source>
        <dbReference type="Proteomes" id="UP000824088"/>
    </source>
</evidence>
<protein>
    <submittedName>
        <fullName evidence="6">ABC transporter ATP-binding protein</fullName>
    </submittedName>
</protein>
<proteinExistence type="inferred from homology"/>
<comment type="similarity">
    <text evidence="1">Belongs to the ABC transporter superfamily.</text>
</comment>
<dbReference type="InterPro" id="IPR003593">
    <property type="entry name" value="AAA+_ATPase"/>
</dbReference>
<evidence type="ECO:0000256" key="3">
    <source>
        <dbReference type="ARBA" id="ARBA00022741"/>
    </source>
</evidence>
<accession>A0A9D1L183</accession>
<comment type="caution">
    <text evidence="6">The sequence shown here is derived from an EMBL/GenBank/DDBJ whole genome shotgun (WGS) entry which is preliminary data.</text>
</comment>